<comment type="similarity">
    <text evidence="1 4 7">Belongs to the tRNA pseudouridine synthase TruA family.</text>
</comment>
<dbReference type="GO" id="GO:0003723">
    <property type="term" value="F:RNA binding"/>
    <property type="evidence" value="ECO:0007669"/>
    <property type="project" value="InterPro"/>
</dbReference>
<dbReference type="InterPro" id="IPR020103">
    <property type="entry name" value="PsdUridine_synth_cat_dom_sf"/>
</dbReference>
<dbReference type="AlphaFoldDB" id="A0A1M6PZZ3"/>
<comment type="caution">
    <text evidence="4">Lacks conserved residue(s) required for the propagation of feature annotation.</text>
</comment>
<accession>A0A1M6PZZ3</accession>
<dbReference type="EC" id="5.4.99.12" evidence="4"/>
<gene>
    <name evidence="4" type="primary">truA</name>
    <name evidence="9" type="ORF">SAMN02746009_00406</name>
</gene>
<dbReference type="Gene3D" id="3.30.70.580">
    <property type="entry name" value="Pseudouridine synthase I, catalytic domain, N-terminal subdomain"/>
    <property type="match status" value="1"/>
</dbReference>
<name>A0A1M6PZZ3_9BACT</name>
<sequence length="263" mass="29249">MRYFLHLAYDGTRYHGWQVQPNTLTVQQELDRCLSQVLRQPVFCLGSGRTDTGVHASHQVAHFEAEMPATLDSKTLLYRLNRALPPDIAAYALHPVPAQAHARFSADARTYEYYVRQVPDPFSVGRALYVDLAPNVAAMNEAAAHLLGSRDFTAFSKVKGGENHYVCVVYEAGWHQMPGGLVFRIRANRFVRGMVRLVVGTLLSVGRGKITPAQFQQILWAQNRVDASGAAPAQGLYLSRVEYMPDVVPPELVPPGLPYFVGR</sequence>
<dbReference type="RefSeq" id="WP_073281009.1">
    <property type="nucleotide sequence ID" value="NZ_FRAS01000001.1"/>
</dbReference>
<feature type="binding site" evidence="4 6">
    <location>
        <position position="111"/>
    </location>
    <ligand>
        <name>substrate</name>
    </ligand>
</feature>
<dbReference type="STRING" id="1121959.SAMN02746009_00406"/>
<evidence type="ECO:0000259" key="8">
    <source>
        <dbReference type="Pfam" id="PF01416"/>
    </source>
</evidence>
<feature type="domain" description="Pseudouridine synthase I TruA alpha/beta" evidence="8">
    <location>
        <begin position="142"/>
        <end position="243"/>
    </location>
</feature>
<evidence type="ECO:0000256" key="1">
    <source>
        <dbReference type="ARBA" id="ARBA00009375"/>
    </source>
</evidence>
<evidence type="ECO:0000256" key="5">
    <source>
        <dbReference type="PIRSR" id="PIRSR001430-1"/>
    </source>
</evidence>
<dbReference type="Pfam" id="PF01416">
    <property type="entry name" value="PseudoU_synth_1"/>
    <property type="match status" value="1"/>
</dbReference>
<dbReference type="CDD" id="cd02570">
    <property type="entry name" value="PseudoU_synth_EcTruA"/>
    <property type="match status" value="1"/>
</dbReference>
<dbReference type="Proteomes" id="UP000183947">
    <property type="component" value="Unassembled WGS sequence"/>
</dbReference>
<evidence type="ECO:0000256" key="6">
    <source>
        <dbReference type="PIRSR" id="PIRSR001430-2"/>
    </source>
</evidence>
<dbReference type="NCBIfam" id="TIGR00071">
    <property type="entry name" value="hisT_truA"/>
    <property type="match status" value="1"/>
</dbReference>
<keyword evidence="3 4" id="KW-0413">Isomerase</keyword>
<dbReference type="InterPro" id="IPR020095">
    <property type="entry name" value="PsdUridine_synth_TruA_C"/>
</dbReference>
<dbReference type="FunFam" id="3.30.70.580:FF:000001">
    <property type="entry name" value="tRNA pseudouridine synthase A"/>
    <property type="match status" value="1"/>
</dbReference>
<dbReference type="EMBL" id="FRAS01000001">
    <property type="protein sequence ID" value="SHK13518.1"/>
    <property type="molecule type" value="Genomic_DNA"/>
</dbReference>
<reference evidence="10" key="1">
    <citation type="submission" date="2016-11" db="EMBL/GenBank/DDBJ databases">
        <authorList>
            <person name="Varghese N."/>
            <person name="Submissions S."/>
        </authorList>
    </citation>
    <scope>NUCLEOTIDE SEQUENCE [LARGE SCALE GENOMIC DNA]</scope>
    <source>
        <strain evidence="10">DSM 18569</strain>
    </source>
</reference>
<dbReference type="HAMAP" id="MF_00171">
    <property type="entry name" value="TruA"/>
    <property type="match status" value="1"/>
</dbReference>
<feature type="active site" description="Nucleophile" evidence="4 5">
    <location>
        <position position="51"/>
    </location>
</feature>
<dbReference type="Gene3D" id="3.30.70.660">
    <property type="entry name" value="Pseudouridine synthase I, catalytic domain, C-terminal subdomain"/>
    <property type="match status" value="1"/>
</dbReference>
<dbReference type="InterPro" id="IPR020094">
    <property type="entry name" value="TruA/RsuA/RluB/E/F_N"/>
</dbReference>
<dbReference type="PANTHER" id="PTHR11142:SF0">
    <property type="entry name" value="TRNA PSEUDOURIDINE SYNTHASE-LIKE 1"/>
    <property type="match status" value="1"/>
</dbReference>
<proteinExistence type="inferred from homology"/>
<comment type="function">
    <text evidence="4">Formation of pseudouridine at positions 38, 39 and 40 in the anticodon stem and loop of transfer RNAs.</text>
</comment>
<dbReference type="GO" id="GO:0031119">
    <property type="term" value="P:tRNA pseudouridine synthesis"/>
    <property type="evidence" value="ECO:0007669"/>
    <property type="project" value="UniProtKB-UniRule"/>
</dbReference>
<evidence type="ECO:0000256" key="7">
    <source>
        <dbReference type="RuleBase" id="RU003792"/>
    </source>
</evidence>
<evidence type="ECO:0000256" key="2">
    <source>
        <dbReference type="ARBA" id="ARBA00022694"/>
    </source>
</evidence>
<evidence type="ECO:0000313" key="10">
    <source>
        <dbReference type="Proteomes" id="UP000183947"/>
    </source>
</evidence>
<evidence type="ECO:0000313" key="9">
    <source>
        <dbReference type="EMBL" id="SHK13518.1"/>
    </source>
</evidence>
<comment type="subunit">
    <text evidence="4">Homodimer.</text>
</comment>
<comment type="catalytic activity">
    <reaction evidence="4 7">
        <text>uridine(38/39/40) in tRNA = pseudouridine(38/39/40) in tRNA</text>
        <dbReference type="Rhea" id="RHEA:22376"/>
        <dbReference type="Rhea" id="RHEA-COMP:10085"/>
        <dbReference type="Rhea" id="RHEA-COMP:10087"/>
        <dbReference type="ChEBI" id="CHEBI:65314"/>
        <dbReference type="ChEBI" id="CHEBI:65315"/>
        <dbReference type="EC" id="5.4.99.12"/>
    </reaction>
</comment>
<dbReference type="OrthoDB" id="9811823at2"/>
<evidence type="ECO:0000256" key="3">
    <source>
        <dbReference type="ARBA" id="ARBA00023235"/>
    </source>
</evidence>
<keyword evidence="2 4" id="KW-0819">tRNA processing</keyword>
<organism evidence="9 10">
    <name type="scientific">Hymenobacter psychrotolerans DSM 18569</name>
    <dbReference type="NCBI Taxonomy" id="1121959"/>
    <lineage>
        <taxon>Bacteria</taxon>
        <taxon>Pseudomonadati</taxon>
        <taxon>Bacteroidota</taxon>
        <taxon>Cytophagia</taxon>
        <taxon>Cytophagales</taxon>
        <taxon>Hymenobacteraceae</taxon>
        <taxon>Hymenobacter</taxon>
    </lineage>
</organism>
<dbReference type="SUPFAM" id="SSF55120">
    <property type="entry name" value="Pseudouridine synthase"/>
    <property type="match status" value="1"/>
</dbReference>
<dbReference type="PIRSF" id="PIRSF001430">
    <property type="entry name" value="tRNA_psdUrid_synth"/>
    <property type="match status" value="1"/>
</dbReference>
<keyword evidence="10" id="KW-1185">Reference proteome</keyword>
<dbReference type="InterPro" id="IPR001406">
    <property type="entry name" value="PsdUridine_synth_TruA"/>
</dbReference>
<dbReference type="PANTHER" id="PTHR11142">
    <property type="entry name" value="PSEUDOURIDYLATE SYNTHASE"/>
    <property type="match status" value="1"/>
</dbReference>
<evidence type="ECO:0000256" key="4">
    <source>
        <dbReference type="HAMAP-Rule" id="MF_00171"/>
    </source>
</evidence>
<dbReference type="GO" id="GO:0160147">
    <property type="term" value="F:tRNA pseudouridine(38-40) synthase activity"/>
    <property type="evidence" value="ECO:0007669"/>
    <property type="project" value="UniProtKB-EC"/>
</dbReference>
<dbReference type="InterPro" id="IPR020097">
    <property type="entry name" value="PsdUridine_synth_TruA_a/b_dom"/>
</dbReference>
<protein>
    <recommendedName>
        <fullName evidence="4">tRNA pseudouridine synthase A</fullName>
        <ecNumber evidence="4">5.4.99.12</ecNumber>
    </recommendedName>
    <alternativeName>
        <fullName evidence="4">tRNA pseudouridine(38-40) synthase</fullName>
    </alternativeName>
    <alternativeName>
        <fullName evidence="4">tRNA pseudouridylate synthase I</fullName>
    </alternativeName>
    <alternativeName>
        <fullName evidence="4">tRNA-uridine isomerase I</fullName>
    </alternativeName>
</protein>